<keyword evidence="3" id="KW-1185">Reference proteome</keyword>
<evidence type="ECO:0000313" key="3">
    <source>
        <dbReference type="Proteomes" id="UP001174136"/>
    </source>
</evidence>
<dbReference type="InterPro" id="IPR043502">
    <property type="entry name" value="DNA/RNA_pol_sf"/>
</dbReference>
<organism evidence="2 3">
    <name type="scientific">Merluccius polli</name>
    <name type="common">Benguela hake</name>
    <name type="synonym">Merluccius cadenati</name>
    <dbReference type="NCBI Taxonomy" id="89951"/>
    <lineage>
        <taxon>Eukaryota</taxon>
        <taxon>Metazoa</taxon>
        <taxon>Chordata</taxon>
        <taxon>Craniata</taxon>
        <taxon>Vertebrata</taxon>
        <taxon>Euteleostomi</taxon>
        <taxon>Actinopterygii</taxon>
        <taxon>Neopterygii</taxon>
        <taxon>Teleostei</taxon>
        <taxon>Neoteleostei</taxon>
        <taxon>Acanthomorphata</taxon>
        <taxon>Zeiogadaria</taxon>
        <taxon>Gadariae</taxon>
        <taxon>Gadiformes</taxon>
        <taxon>Gadoidei</taxon>
        <taxon>Merlucciidae</taxon>
        <taxon>Merluccius</taxon>
    </lineage>
</organism>
<dbReference type="AlphaFoldDB" id="A0AA47NP02"/>
<reference evidence="2" key="1">
    <citation type="journal article" date="2023" name="Front. Mar. Sci.">
        <title>A new Merluccius polli reference genome to investigate the effects of global change in West African waters.</title>
        <authorList>
            <person name="Mateo J.L."/>
            <person name="Blanco-Fernandez C."/>
            <person name="Garcia-Vazquez E."/>
            <person name="Machado-Schiaffino G."/>
        </authorList>
    </citation>
    <scope>NUCLEOTIDE SEQUENCE</scope>
    <source>
        <strain evidence="2">C29</strain>
        <tissue evidence="2">Fin</tissue>
    </source>
</reference>
<gene>
    <name evidence="2" type="ORF">N1851_031685</name>
</gene>
<accession>A0AA47NP02</accession>
<feature type="region of interest" description="Disordered" evidence="1">
    <location>
        <begin position="169"/>
        <end position="228"/>
    </location>
</feature>
<feature type="compositionally biased region" description="Basic and acidic residues" evidence="1">
    <location>
        <begin position="169"/>
        <end position="186"/>
    </location>
</feature>
<dbReference type="CDD" id="cd01644">
    <property type="entry name" value="RT_pepA17"/>
    <property type="match status" value="1"/>
</dbReference>
<dbReference type="SUPFAM" id="SSF56672">
    <property type="entry name" value="DNA/RNA polymerases"/>
    <property type="match status" value="1"/>
</dbReference>
<dbReference type="PANTHER" id="PTHR47331:SF6">
    <property type="entry name" value="DOUBLECORTIN DOMAIN-CONTAINING PROTEIN"/>
    <property type="match status" value="1"/>
</dbReference>
<comment type="caution">
    <text evidence="2">The sequence shown here is derived from an EMBL/GenBank/DDBJ whole genome shotgun (WGS) entry which is preliminary data.</text>
</comment>
<feature type="compositionally biased region" description="Basic and acidic residues" evidence="1">
    <location>
        <begin position="562"/>
        <end position="574"/>
    </location>
</feature>
<evidence type="ECO:0000256" key="1">
    <source>
        <dbReference type="SAM" id="MobiDB-lite"/>
    </source>
</evidence>
<dbReference type="EMBL" id="JAOPHQ010006047">
    <property type="protein sequence ID" value="KAK0132946.1"/>
    <property type="molecule type" value="Genomic_DNA"/>
</dbReference>
<proteinExistence type="predicted"/>
<feature type="compositionally biased region" description="Low complexity" evidence="1">
    <location>
        <begin position="16"/>
        <end position="38"/>
    </location>
</feature>
<dbReference type="PANTHER" id="PTHR47331">
    <property type="entry name" value="PHD-TYPE DOMAIN-CONTAINING PROTEIN"/>
    <property type="match status" value="1"/>
</dbReference>
<feature type="region of interest" description="Disordered" evidence="1">
    <location>
        <begin position="1"/>
        <end position="38"/>
    </location>
</feature>
<name>A0AA47NP02_MERPO</name>
<feature type="region of interest" description="Disordered" evidence="1">
    <location>
        <begin position="547"/>
        <end position="580"/>
    </location>
</feature>
<dbReference type="Proteomes" id="UP001174136">
    <property type="component" value="Unassembled WGS sequence"/>
</dbReference>
<protein>
    <submittedName>
        <fullName evidence="2">Uncharacterized protein</fullName>
    </submittedName>
</protein>
<feature type="compositionally biased region" description="Basic and acidic residues" evidence="1">
    <location>
        <begin position="1"/>
        <end position="15"/>
    </location>
</feature>
<evidence type="ECO:0000313" key="2">
    <source>
        <dbReference type="EMBL" id="KAK0132946.1"/>
    </source>
</evidence>
<sequence length="1158" mass="130865">MSDHEERRTQLETRSRVSASHTSSRTSSRSSVSAAATRARAKAEAAKIKVSFAEKEAAMMKEKSSIEANLHVLKQEKEATAASKEAAIFEEAVAAANYEEKDSLGELQDLALEDPIQRTKDYIVTQQFDTHAPAEPQDAMLLAPILCHETVKTRPFSNKAQDSLYESFKEETEHRPVTSERYDPHPAPRVFLPRHKYSPVTPDTQRKYTAATPPASRPAQYNKYSPSTPQTPDLAHYLMRREMVSSGLLAFDDFPENYWAWKTSFLAATRELNLSEQEELNLLVKWLGPESSAQAKRIRSVHVNNPRAGVVMVWERLEEIYGNPEVIESALMNKLDAFPTICNKDTHKLRELGDLLKELEAAKAEGFLPGLMYLDTARGVNPIVEKLPFSMRERWIGQGSKYKEDYKVPFPPFSFFVDFVCSQAKTRNDPSFAFNLSSTPSQTKFEKAPKYFPRSAVTVRKTDVTAAVSAPHAGTAVKKNEPDKQCPIHNKPHPLSKCRGFRGRHLEERKTYLKDNSICFRCCASTKHMAKDCKATLKCVECESDRHTSVMHPGPAPWSFDRQAEHSPEDRQSGESEDLAPPIVTSKCTEICGGAPKPRSCSKICLVKVSHADYPSKCHRVYAVLDDQSNWSLVKSEFFNLLDINSSASPYTLKTCSGTVETTGRKASNIIVESLDGKTKVTLPTLLECNYLPDDRSEIPTPECTQYFPHLLPVADKIPPLDASAPILLLLGRDILSLHKVREQRNGPHNSPYAQRLDLGWVIVGELCLGGAHKTEEVNAYKTHVLQNGRFSFLKPCTNNIHIKERFKGPTQRSLQTPSHTEEIFQETCKDGLGGNVFQKTPEDDKLAMSVDDNDFLNIMDDNVYIDDENHWVAPLPFRSPRKPLPNNREQASQRLLSLQRSFRRKPDMKKHFFDFMQKVIDNHQAEPAPQLQPGQECWYLPTFGVYHPQKPGKIRVVFDSSAEYKGTSLNDALLSGPNLNNTLIGVLLRFRREQIAVTADVEQMFYGFKVREDHRHFLRFLWYKDNNPDKEIIDYWMTVHVFGNSPSPAVATYGMRKAAEHGETEHGADAKHFVFRNFYVDDGLASVAKEDEAINLLRQTKSLLADSNLRLHKIASNSTKVMEAFPVEERASDFKELDLGADPLPLQRSLGLSWELR</sequence>